<dbReference type="OrthoDB" id="1121759at2"/>
<dbReference type="SUPFAM" id="SSF51658">
    <property type="entry name" value="Xylose isomerase-like"/>
    <property type="match status" value="1"/>
</dbReference>
<dbReference type="RefSeq" id="WP_090607368.1">
    <property type="nucleotide sequence ID" value="NZ_FNZR01000008.1"/>
</dbReference>
<feature type="domain" description="Xylose isomerase-like TIM barrel" evidence="1">
    <location>
        <begin position="55"/>
        <end position="283"/>
    </location>
</feature>
<dbReference type="InterPro" id="IPR013022">
    <property type="entry name" value="Xyl_isomerase-like_TIM-brl"/>
</dbReference>
<accession>A0A1H7S2A6</accession>
<dbReference type="Proteomes" id="UP000198916">
    <property type="component" value="Unassembled WGS sequence"/>
</dbReference>
<organism evidence="2 3">
    <name type="scientific">Parapedobacter koreensis</name>
    <dbReference type="NCBI Taxonomy" id="332977"/>
    <lineage>
        <taxon>Bacteria</taxon>
        <taxon>Pseudomonadati</taxon>
        <taxon>Bacteroidota</taxon>
        <taxon>Sphingobacteriia</taxon>
        <taxon>Sphingobacteriales</taxon>
        <taxon>Sphingobacteriaceae</taxon>
        <taxon>Parapedobacter</taxon>
    </lineage>
</organism>
<dbReference type="Pfam" id="PF01261">
    <property type="entry name" value="AP_endonuc_2"/>
    <property type="match status" value="1"/>
</dbReference>
<keyword evidence="2" id="KW-0413">Isomerase</keyword>
<keyword evidence="3" id="KW-1185">Reference proteome</keyword>
<evidence type="ECO:0000313" key="2">
    <source>
        <dbReference type="EMBL" id="SEL65934.1"/>
    </source>
</evidence>
<dbReference type="EMBL" id="FNZR01000008">
    <property type="protein sequence ID" value="SEL65934.1"/>
    <property type="molecule type" value="Genomic_DNA"/>
</dbReference>
<reference evidence="3" key="1">
    <citation type="submission" date="2016-10" db="EMBL/GenBank/DDBJ databases">
        <authorList>
            <person name="Varghese N."/>
            <person name="Submissions S."/>
        </authorList>
    </citation>
    <scope>NUCLEOTIDE SEQUENCE [LARGE SCALE GENOMIC DNA]</scope>
    <source>
        <strain evidence="3">Jip14</strain>
    </source>
</reference>
<dbReference type="STRING" id="332977.SAMN05421740_1085"/>
<name>A0A1H7S2A6_9SPHI</name>
<dbReference type="Gene3D" id="3.20.20.150">
    <property type="entry name" value="Divalent-metal-dependent TIM barrel enzymes"/>
    <property type="match status" value="1"/>
</dbReference>
<evidence type="ECO:0000259" key="1">
    <source>
        <dbReference type="Pfam" id="PF01261"/>
    </source>
</evidence>
<dbReference type="InterPro" id="IPR050312">
    <property type="entry name" value="IolE/XylAMocC-like"/>
</dbReference>
<dbReference type="GO" id="GO:0016853">
    <property type="term" value="F:isomerase activity"/>
    <property type="evidence" value="ECO:0007669"/>
    <property type="project" value="UniProtKB-KW"/>
</dbReference>
<sequence length="292" mass="32786">MKTFNLSITLFISLFTGLQGYAQPAENNYPEETIGWKLAMQASTYRPLTFAETLDKVIACGLRYVEAFPQQQIGGGIPGATDFRMDAQTRRQVKQMLEDKGIKLIAYGVVNPATREEWSQLFDFAKDMGIETIVSEPKVESMPLLDELTAEYGIKVAIHNHAIPSPYWNPETVRSTVIDHNQAIGACADIGHWMRSGLSPLESLKLLEGRLISIHMKDLNATGDPDAHDVWWGQGKANLKAVIHEMQRQSFRGVIAVEYEYRRNDPAFDSVPAIRESVAYLRSTLLQSLQSR</sequence>
<proteinExistence type="predicted"/>
<dbReference type="InterPro" id="IPR036237">
    <property type="entry name" value="Xyl_isomerase-like_sf"/>
</dbReference>
<evidence type="ECO:0000313" key="3">
    <source>
        <dbReference type="Proteomes" id="UP000198916"/>
    </source>
</evidence>
<gene>
    <name evidence="2" type="ORF">SAMN05421740_1085</name>
</gene>
<protein>
    <submittedName>
        <fullName evidence="2">Sugar phosphate isomerase/epimerase</fullName>
    </submittedName>
</protein>
<dbReference type="AlphaFoldDB" id="A0A1H7S2A6"/>
<dbReference type="PANTHER" id="PTHR12110">
    <property type="entry name" value="HYDROXYPYRUVATE ISOMERASE"/>
    <property type="match status" value="1"/>
</dbReference>
<dbReference type="PANTHER" id="PTHR12110:SF41">
    <property type="entry name" value="INOSOSE DEHYDRATASE"/>
    <property type="match status" value="1"/>
</dbReference>